<dbReference type="InterPro" id="IPR011013">
    <property type="entry name" value="Gal_mutarotase_sf_dom"/>
</dbReference>
<dbReference type="Proteomes" id="UP000663825">
    <property type="component" value="Unassembled WGS sequence"/>
</dbReference>
<dbReference type="AlphaFoldDB" id="A0A817U335"/>
<proteinExistence type="inferred from homology"/>
<dbReference type="GO" id="GO:0005975">
    <property type="term" value="P:carbohydrate metabolic process"/>
    <property type="evidence" value="ECO:0007669"/>
    <property type="project" value="InterPro"/>
</dbReference>
<dbReference type="SUPFAM" id="SSF74650">
    <property type="entry name" value="Galactose mutarotase-like"/>
    <property type="match status" value="1"/>
</dbReference>
<dbReference type="GO" id="GO:0016837">
    <property type="term" value="F:carbon-oxygen lyase activity, acting on polysaccharides"/>
    <property type="evidence" value="ECO:0007669"/>
    <property type="project" value="UniProtKB-ARBA"/>
</dbReference>
<protein>
    <recommendedName>
        <fullName evidence="2">Polysaccharide lyase family 8 central domain-containing protein</fullName>
    </recommendedName>
</protein>
<dbReference type="Pfam" id="PF02278">
    <property type="entry name" value="Lyase_8"/>
    <property type="match status" value="1"/>
</dbReference>
<comment type="caution">
    <text evidence="3">The sequence shown here is derived from an EMBL/GenBank/DDBJ whole genome shotgun (WGS) entry which is preliminary data.</text>
</comment>
<organism evidence="3 4">
    <name type="scientific">Rotaria socialis</name>
    <dbReference type="NCBI Taxonomy" id="392032"/>
    <lineage>
        <taxon>Eukaryota</taxon>
        <taxon>Metazoa</taxon>
        <taxon>Spiralia</taxon>
        <taxon>Gnathifera</taxon>
        <taxon>Rotifera</taxon>
        <taxon>Eurotatoria</taxon>
        <taxon>Bdelloidea</taxon>
        <taxon>Philodinida</taxon>
        <taxon>Philodinidae</taxon>
        <taxon>Rotaria</taxon>
    </lineage>
</organism>
<evidence type="ECO:0000256" key="1">
    <source>
        <dbReference type="ARBA" id="ARBA00006699"/>
    </source>
</evidence>
<dbReference type="GO" id="GO:0030246">
    <property type="term" value="F:carbohydrate binding"/>
    <property type="evidence" value="ECO:0007669"/>
    <property type="project" value="InterPro"/>
</dbReference>
<dbReference type="InterPro" id="IPR003159">
    <property type="entry name" value="Lyase_8_central_dom"/>
</dbReference>
<accession>A0A817U335</accession>
<evidence type="ECO:0000259" key="2">
    <source>
        <dbReference type="Pfam" id="PF02278"/>
    </source>
</evidence>
<evidence type="ECO:0000313" key="3">
    <source>
        <dbReference type="EMBL" id="CAF3330148.1"/>
    </source>
</evidence>
<reference evidence="3" key="1">
    <citation type="submission" date="2021-02" db="EMBL/GenBank/DDBJ databases">
        <authorList>
            <person name="Nowell W R."/>
        </authorList>
    </citation>
    <scope>NUCLEOTIDE SEQUENCE</scope>
</reference>
<feature type="domain" description="Polysaccharide lyase family 8 central" evidence="2">
    <location>
        <begin position="98"/>
        <end position="166"/>
    </location>
</feature>
<sequence>MVSIPRLVTGQLLMLGDNTTNFEVQKITEISFRSDWWEHNPGTGANLVWMLQIELYRSLATNNRTGIEQGFTRMWQDIVVSPLGGQGIQNDWSYHFQRTQLLSEFVGGVSDSSYGLAMMDTATHNLTVKRSWHFYDDAVMALASNLTVSTQNKAWTPLASRLLTTALGVEISTKTASYNTIGPYNDKLTSRTVAIWLDHGLGPYTRNYSYIILSNVKVQSMPELIKRYNDDEIFSCISNQDLFHAMAWLTLRRVSFVLRNNTTTMFSSQNSFFKINTRLNDAGAYLFNEATNDLSATLSHPTRINRIVTINIDRIGYGQGCIVLSDLATNVMIALPSSDPLLGASVTVTCKKNN</sequence>
<dbReference type="Gene3D" id="2.70.98.10">
    <property type="match status" value="1"/>
</dbReference>
<dbReference type="OrthoDB" id="10032963at2759"/>
<dbReference type="InterPro" id="IPR014718">
    <property type="entry name" value="GH-type_carb-bd"/>
</dbReference>
<dbReference type="InterPro" id="IPR038970">
    <property type="entry name" value="Lyase_8"/>
</dbReference>
<dbReference type="GO" id="GO:0005576">
    <property type="term" value="C:extracellular region"/>
    <property type="evidence" value="ECO:0007669"/>
    <property type="project" value="InterPro"/>
</dbReference>
<comment type="similarity">
    <text evidence="1">Belongs to the polysaccharide lyase 8 family.</text>
</comment>
<dbReference type="EMBL" id="CAJNXB010003647">
    <property type="protein sequence ID" value="CAF3330148.1"/>
    <property type="molecule type" value="Genomic_DNA"/>
</dbReference>
<gene>
    <name evidence="3" type="ORF">TIS948_LOCUS21209</name>
</gene>
<dbReference type="PANTHER" id="PTHR38481">
    <property type="entry name" value="HYALURONATE LYASE"/>
    <property type="match status" value="1"/>
</dbReference>
<dbReference type="PANTHER" id="PTHR38481:SF1">
    <property type="entry name" value="HYALURONATE LYASE"/>
    <property type="match status" value="1"/>
</dbReference>
<dbReference type="InterPro" id="IPR008929">
    <property type="entry name" value="Chondroitin_lyas"/>
</dbReference>
<dbReference type="SUPFAM" id="SSF48230">
    <property type="entry name" value="Chondroitin AC/alginate lyase"/>
    <property type="match status" value="1"/>
</dbReference>
<evidence type="ECO:0000313" key="4">
    <source>
        <dbReference type="Proteomes" id="UP000663825"/>
    </source>
</evidence>
<name>A0A817U335_9BILA</name>